<evidence type="ECO:0000313" key="2">
    <source>
        <dbReference type="EMBL" id="XCD16405.1"/>
    </source>
</evidence>
<dbReference type="Gene3D" id="3.40.50.720">
    <property type="entry name" value="NAD(P)-binding Rossmann-like Domain"/>
    <property type="match status" value="1"/>
</dbReference>
<dbReference type="Pfam" id="PF01370">
    <property type="entry name" value="Epimerase"/>
    <property type="match status" value="1"/>
</dbReference>
<dbReference type="PANTHER" id="PTHR43245">
    <property type="entry name" value="BIFUNCTIONAL POLYMYXIN RESISTANCE PROTEIN ARNA"/>
    <property type="match status" value="1"/>
</dbReference>
<dbReference type="EMBL" id="CP115920">
    <property type="protein sequence ID" value="XCD16405.1"/>
    <property type="molecule type" value="Genomic_DNA"/>
</dbReference>
<dbReference type="KEGG" id="vck:PG915_02155"/>
<sequence>MTILLTGATGFIGKEIRKQGLAEYRCVSRRTQGEQDDTFSVESIDDQTCWSGAFDNCDAVIHLAGVAHNKGSSVDDFYEINYKGTMHLARSAASAGVKRFVFVSTVGVLGNGTDSKGLTNHSSAAPHNDYAKSKWLAEQALLELQDQSEMDVVIVRPPLVYGSEAPGNFGALAKLVKSFPLLPFGLVKNRRSIISCTNLADFLYRCCYLPEATGKAWLVAEREPVSTRELVRQIALAQGKSCWQLLVPTSLMYWGADLLGKRAMAEQLLGDLVLEVDETFEKLGWVPPYTMQQGLSCNQKEEL</sequence>
<name>A0AAU8BIX2_9VIBR</name>
<dbReference type="InterPro" id="IPR001509">
    <property type="entry name" value="Epimerase_deHydtase"/>
</dbReference>
<organism evidence="2">
    <name type="scientific">Vibrio chaetopteri</name>
    <dbReference type="NCBI Taxonomy" id="3016528"/>
    <lineage>
        <taxon>Bacteria</taxon>
        <taxon>Pseudomonadati</taxon>
        <taxon>Pseudomonadota</taxon>
        <taxon>Gammaproteobacteria</taxon>
        <taxon>Vibrionales</taxon>
        <taxon>Vibrionaceae</taxon>
        <taxon>Vibrio</taxon>
    </lineage>
</organism>
<dbReference type="SUPFAM" id="SSF51735">
    <property type="entry name" value="NAD(P)-binding Rossmann-fold domains"/>
    <property type="match status" value="1"/>
</dbReference>
<protein>
    <submittedName>
        <fullName evidence="2">NAD-dependent epimerase/dehydratase family protein</fullName>
    </submittedName>
</protein>
<proteinExistence type="predicted"/>
<dbReference type="AlphaFoldDB" id="A0AAU8BIX2"/>
<dbReference type="RefSeq" id="WP_353497688.1">
    <property type="nucleotide sequence ID" value="NZ_CP115920.1"/>
</dbReference>
<evidence type="ECO:0000259" key="1">
    <source>
        <dbReference type="Pfam" id="PF01370"/>
    </source>
</evidence>
<feature type="domain" description="NAD-dependent epimerase/dehydratase" evidence="1">
    <location>
        <begin position="3"/>
        <end position="205"/>
    </location>
</feature>
<dbReference type="InterPro" id="IPR036291">
    <property type="entry name" value="NAD(P)-bd_dom_sf"/>
</dbReference>
<gene>
    <name evidence="2" type="ORF">PG915_02155</name>
</gene>
<dbReference type="PANTHER" id="PTHR43245:SF58">
    <property type="entry name" value="BLL5923 PROTEIN"/>
    <property type="match status" value="1"/>
</dbReference>
<accession>A0AAU8BIX2</accession>
<dbReference type="InterPro" id="IPR050177">
    <property type="entry name" value="Lipid_A_modif_metabolic_enz"/>
</dbReference>
<reference evidence="2" key="1">
    <citation type="submission" date="2023-01" db="EMBL/GenBank/DDBJ databases">
        <title>Vibrio sp. CB1-14 genome sequencing.</title>
        <authorList>
            <person name="Otstavnykh N."/>
            <person name="Isaeva M."/>
            <person name="Meleshko D."/>
        </authorList>
    </citation>
    <scope>NUCLEOTIDE SEQUENCE</scope>
    <source>
        <strain evidence="2">CB1-14</strain>
    </source>
</reference>